<dbReference type="Proteomes" id="UP000240649">
    <property type="component" value="Segment"/>
</dbReference>
<accession>A0A2P1CAL2</accession>
<dbReference type="Pfam" id="PF21939">
    <property type="entry name" value="Gp10_C"/>
    <property type="match status" value="1"/>
</dbReference>
<proteinExistence type="predicted"/>
<dbReference type="GeneID" id="77948382"/>
<reference evidence="2 3" key="1">
    <citation type="submission" date="2018-01" db="EMBL/GenBank/DDBJ databases">
        <title>Draft Genome Sequence of Salmonella Enteritidis Phage SE131.</title>
        <authorList>
            <person name="Kim Y."/>
            <person name="Han B.K."/>
            <person name="Kim H."/>
            <person name="Kim D."/>
        </authorList>
    </citation>
    <scope>NUCLEOTIDE SEQUENCE [LARGE SCALE GENOMIC DNA]</scope>
</reference>
<dbReference type="EMBL" id="MG873442">
    <property type="protein sequence ID" value="AVJ48263.1"/>
    <property type="molecule type" value="Genomic_DNA"/>
</dbReference>
<sequence>MTVEVASFISDLEITYPRQGDLIKEGDDHIRMIKRVLQQTFAGFNSFVTMSSASMNNLDKNFKFASDSTDIDGSVLFNGTQKTINFNKGGVLVNRNIVTGVPLPRDGAIGLNDAVNRDYLENKGGATRAAWPVGSIYISATDTNPAATLGFGTWSAFAPGRVLMGVGVGNDGSDTVNIQNPLVTGGRYYHTLTVGEMPAHAHGHDIGGTAVSAGAHNHEYAGDDNLPNFWGIAQNQAARYDADSDSDQWARKYFTSTNGAHEHALRITGGVQSTGGNQKHNNIQPYITVYMWRRMS</sequence>
<dbReference type="RefSeq" id="YP_010672112.1">
    <property type="nucleotide sequence ID" value="NC_070974.1"/>
</dbReference>
<name>A0A2P1CAL2_9CAUD</name>
<protein>
    <recommendedName>
        <fullName evidence="1">Baseplate structural protein Gp10 C-terminal domain-containing protein</fullName>
    </recommendedName>
</protein>
<keyword evidence="3" id="KW-1185">Reference proteome</keyword>
<dbReference type="KEGG" id="vg:77948382"/>
<dbReference type="InterPro" id="IPR053827">
    <property type="entry name" value="Gp10_C"/>
</dbReference>
<evidence type="ECO:0000313" key="3">
    <source>
        <dbReference type="Proteomes" id="UP000240649"/>
    </source>
</evidence>
<dbReference type="SUPFAM" id="SSF88874">
    <property type="entry name" value="Receptor-binding domain of short tail fibre protein gp12"/>
    <property type="match status" value="1"/>
</dbReference>
<evidence type="ECO:0000259" key="1">
    <source>
        <dbReference type="Pfam" id="PF21939"/>
    </source>
</evidence>
<feature type="domain" description="Baseplate structural protein Gp10 C-terminal" evidence="1">
    <location>
        <begin position="129"/>
        <end position="295"/>
    </location>
</feature>
<evidence type="ECO:0000313" key="2">
    <source>
        <dbReference type="EMBL" id="AVJ48263.1"/>
    </source>
</evidence>
<organism evidence="2 3">
    <name type="scientific">Salmonella phage SE131</name>
    <dbReference type="NCBI Taxonomy" id="2081631"/>
    <lineage>
        <taxon>Viruses</taxon>
        <taxon>Duplodnaviria</taxon>
        <taxon>Heunggongvirae</taxon>
        <taxon>Uroviricota</taxon>
        <taxon>Caudoviricetes</taxon>
        <taxon>Grimontviridae</taxon>
        <taxon>Moazamivirus</taxon>
        <taxon>Moazamivirus SE131</taxon>
    </lineage>
</organism>